<dbReference type="InterPro" id="IPR050764">
    <property type="entry name" value="CbbQ/NirQ/NorQ/GpvN"/>
</dbReference>
<dbReference type="Pfam" id="PF07726">
    <property type="entry name" value="AAA_3"/>
    <property type="match status" value="1"/>
</dbReference>
<dbReference type="PANTHER" id="PTHR42759">
    <property type="entry name" value="MOXR FAMILY PROTEIN"/>
    <property type="match status" value="1"/>
</dbReference>
<evidence type="ECO:0000256" key="3">
    <source>
        <dbReference type="ARBA" id="ARBA00061607"/>
    </source>
</evidence>
<dbReference type="InterPro" id="IPR027417">
    <property type="entry name" value="P-loop_NTPase"/>
</dbReference>
<dbReference type="AlphaFoldDB" id="A0A3S0MLY4"/>
<dbReference type="InterPro" id="IPR011703">
    <property type="entry name" value="ATPase_AAA-3"/>
</dbReference>
<comment type="similarity">
    <text evidence="3">Belongs to the MoxR family.</text>
</comment>
<keyword evidence="1" id="KW-0547">Nucleotide-binding</keyword>
<evidence type="ECO:0000256" key="1">
    <source>
        <dbReference type="ARBA" id="ARBA00022741"/>
    </source>
</evidence>
<keyword evidence="7" id="KW-1185">Reference proteome</keyword>
<dbReference type="FunFam" id="3.40.50.300:FF:000640">
    <property type="entry name" value="MoxR family ATPase"/>
    <property type="match status" value="1"/>
</dbReference>
<sequence>MNSEALQQLRDYLNSQVIGQHELVNQLLIALLADGHILVEGPPGLAKTRAVKSLADCIEGDFHRIQFTPDLLPADLTGTDIFRPETGEFTFQAGPIFNSLVLADEINRAPAKVQAAMLEAMAEKQITAGRNTYALPELFLVMATQNPIEQEGTYPLPEAQLDRFLIHLEVDYPNAESELEILRLNRGEAQGKAKVTPPTLKQADIFSARQSALNVHMAESIEQYIIRLVMATRDPAKYDDTLAQWLEMGVSPRATIALDRCARVHAWLNGRDFVSPEDVQAMAYPVLRHRLLLSYQAQAEGIKPNQVINKLLSLVGSA</sequence>
<organism evidence="6 7">
    <name type="scientific">Vibrio aquaticus</name>
    <dbReference type="NCBI Taxonomy" id="2496559"/>
    <lineage>
        <taxon>Bacteria</taxon>
        <taxon>Pseudomonadati</taxon>
        <taxon>Pseudomonadota</taxon>
        <taxon>Gammaproteobacteria</taxon>
        <taxon>Vibrionales</taxon>
        <taxon>Vibrionaceae</taxon>
        <taxon>Vibrio</taxon>
    </lineage>
</organism>
<evidence type="ECO:0000259" key="4">
    <source>
        <dbReference type="Pfam" id="PF07726"/>
    </source>
</evidence>
<evidence type="ECO:0000259" key="5">
    <source>
        <dbReference type="Pfam" id="PF17863"/>
    </source>
</evidence>
<dbReference type="Pfam" id="PF17863">
    <property type="entry name" value="AAA_lid_2"/>
    <property type="match status" value="1"/>
</dbReference>
<dbReference type="PIRSF" id="PIRSF002849">
    <property type="entry name" value="AAA_ATPase_chaperone_MoxR_prd"/>
    <property type="match status" value="1"/>
</dbReference>
<dbReference type="Gene3D" id="3.40.50.300">
    <property type="entry name" value="P-loop containing nucleotide triphosphate hydrolases"/>
    <property type="match status" value="1"/>
</dbReference>
<evidence type="ECO:0000256" key="2">
    <source>
        <dbReference type="ARBA" id="ARBA00022840"/>
    </source>
</evidence>
<dbReference type="GO" id="GO:0016887">
    <property type="term" value="F:ATP hydrolysis activity"/>
    <property type="evidence" value="ECO:0007669"/>
    <property type="project" value="InterPro"/>
</dbReference>
<dbReference type="OrthoDB" id="9808397at2"/>
<gene>
    <name evidence="6" type="ORF">EJ063_02260</name>
</gene>
<protein>
    <submittedName>
        <fullName evidence="6">MoxR family ATPase</fullName>
    </submittedName>
</protein>
<dbReference type="GO" id="GO:0005524">
    <property type="term" value="F:ATP binding"/>
    <property type="evidence" value="ECO:0007669"/>
    <property type="project" value="UniProtKB-KW"/>
</dbReference>
<comment type="caution">
    <text evidence="6">The sequence shown here is derived from an EMBL/GenBank/DDBJ whole genome shotgun (WGS) entry which is preliminary data.</text>
</comment>
<dbReference type="PANTHER" id="PTHR42759:SF1">
    <property type="entry name" value="MAGNESIUM-CHELATASE SUBUNIT CHLD"/>
    <property type="match status" value="1"/>
</dbReference>
<dbReference type="InterPro" id="IPR041628">
    <property type="entry name" value="ChlI/MoxR_AAA_lid"/>
</dbReference>
<evidence type="ECO:0000313" key="7">
    <source>
        <dbReference type="Proteomes" id="UP000268973"/>
    </source>
</evidence>
<dbReference type="EMBL" id="RXZH01000001">
    <property type="protein sequence ID" value="RTZ17631.1"/>
    <property type="molecule type" value="Genomic_DNA"/>
</dbReference>
<dbReference type="Proteomes" id="UP000268973">
    <property type="component" value="Unassembled WGS sequence"/>
</dbReference>
<keyword evidence="2" id="KW-0067">ATP-binding</keyword>
<dbReference type="RefSeq" id="WP_126572382.1">
    <property type="nucleotide sequence ID" value="NZ_RXZH01000001.1"/>
</dbReference>
<proteinExistence type="inferred from homology"/>
<feature type="domain" description="ATPase AAA-3" evidence="4">
    <location>
        <begin position="36"/>
        <end position="166"/>
    </location>
</feature>
<evidence type="ECO:0000313" key="6">
    <source>
        <dbReference type="EMBL" id="RTZ17631.1"/>
    </source>
</evidence>
<accession>A0A3S0MLY4</accession>
<name>A0A3S0MLY4_9VIBR</name>
<feature type="domain" description="ChlI/MoxR AAA lid" evidence="5">
    <location>
        <begin position="246"/>
        <end position="310"/>
    </location>
</feature>
<reference evidence="6 7" key="1">
    <citation type="submission" date="2018-12" db="EMBL/GenBank/DDBJ databases">
        <title>Vibrio sp. isolated from China Sea.</title>
        <authorList>
            <person name="Li Y."/>
        </authorList>
    </citation>
    <scope>NUCLEOTIDE SEQUENCE [LARGE SCALE GENOMIC DNA]</scope>
    <source>
        <strain evidence="6 7">BEI207</strain>
    </source>
</reference>
<dbReference type="Gene3D" id="1.10.8.80">
    <property type="entry name" value="Magnesium chelatase subunit I, C-Terminal domain"/>
    <property type="match status" value="1"/>
</dbReference>
<dbReference type="SUPFAM" id="SSF52540">
    <property type="entry name" value="P-loop containing nucleoside triphosphate hydrolases"/>
    <property type="match status" value="1"/>
</dbReference>